<dbReference type="FunFam" id="3.40.980.10:FF:000004">
    <property type="entry name" value="Molybdopterin molybdenumtransferase"/>
    <property type="match status" value="1"/>
</dbReference>
<comment type="catalytic activity">
    <reaction evidence="10">
        <text>adenylyl-molybdopterin + molybdate = Mo-molybdopterin + AMP + H(+)</text>
        <dbReference type="Rhea" id="RHEA:35047"/>
        <dbReference type="ChEBI" id="CHEBI:15378"/>
        <dbReference type="ChEBI" id="CHEBI:36264"/>
        <dbReference type="ChEBI" id="CHEBI:62727"/>
        <dbReference type="ChEBI" id="CHEBI:71302"/>
        <dbReference type="ChEBI" id="CHEBI:456215"/>
        <dbReference type="EC" id="2.10.1.1"/>
    </reaction>
</comment>
<dbReference type="GO" id="GO:0005829">
    <property type="term" value="C:cytosol"/>
    <property type="evidence" value="ECO:0007669"/>
    <property type="project" value="TreeGrafter"/>
</dbReference>
<dbReference type="InterPro" id="IPR036425">
    <property type="entry name" value="MoaB/Mog-like_dom_sf"/>
</dbReference>
<dbReference type="OrthoDB" id="9804758at2"/>
<dbReference type="InterPro" id="IPR005110">
    <property type="entry name" value="MoeA_linker/N"/>
</dbReference>
<dbReference type="PANTHER" id="PTHR10192:SF5">
    <property type="entry name" value="GEPHYRIN"/>
    <property type="match status" value="1"/>
</dbReference>
<dbReference type="NCBIfam" id="NF045515">
    <property type="entry name" value="Glp_gephyrin"/>
    <property type="match status" value="1"/>
</dbReference>
<keyword evidence="6 11" id="KW-0808">Transferase</keyword>
<evidence type="ECO:0000259" key="12">
    <source>
        <dbReference type="SMART" id="SM00852"/>
    </source>
</evidence>
<dbReference type="PANTHER" id="PTHR10192">
    <property type="entry name" value="MOLYBDOPTERIN BIOSYNTHESIS PROTEIN"/>
    <property type="match status" value="1"/>
</dbReference>
<dbReference type="Gene3D" id="2.40.340.10">
    <property type="entry name" value="MoeA, C-terminal, domain IV"/>
    <property type="match status" value="1"/>
</dbReference>
<dbReference type="SUPFAM" id="SSF53218">
    <property type="entry name" value="Molybdenum cofactor biosynthesis proteins"/>
    <property type="match status" value="1"/>
</dbReference>
<keyword evidence="5 11" id="KW-0500">Molybdenum</keyword>
<dbReference type="EC" id="2.10.1.1" evidence="11"/>
<evidence type="ECO:0000256" key="3">
    <source>
        <dbReference type="ARBA" id="ARBA00005046"/>
    </source>
</evidence>
<comment type="cofactor">
    <cofactor evidence="1 11">
        <name>Mg(2+)</name>
        <dbReference type="ChEBI" id="CHEBI:18420"/>
    </cofactor>
</comment>
<evidence type="ECO:0000313" key="13">
    <source>
        <dbReference type="EMBL" id="KOS05128.1"/>
    </source>
</evidence>
<evidence type="ECO:0000256" key="7">
    <source>
        <dbReference type="ARBA" id="ARBA00022723"/>
    </source>
</evidence>
<keyword evidence="9 11" id="KW-0501">Molybdenum cofactor biosynthesis</keyword>
<proteinExistence type="inferred from homology"/>
<dbReference type="Gene3D" id="2.170.190.11">
    <property type="entry name" value="Molybdopterin biosynthesis moea protein, domain 3"/>
    <property type="match status" value="1"/>
</dbReference>
<keyword evidence="8 11" id="KW-0460">Magnesium</keyword>
<comment type="pathway">
    <text evidence="3 11">Cofactor biosynthesis; molybdopterin biosynthesis.</text>
</comment>
<dbReference type="Proteomes" id="UP000037755">
    <property type="component" value="Unassembled WGS sequence"/>
</dbReference>
<dbReference type="SUPFAM" id="SSF63867">
    <property type="entry name" value="MoeA C-terminal domain-like"/>
    <property type="match status" value="1"/>
</dbReference>
<keyword evidence="14" id="KW-1185">Reference proteome</keyword>
<dbReference type="InterPro" id="IPR036688">
    <property type="entry name" value="MoeA_C_domain_IV_sf"/>
</dbReference>
<dbReference type="GO" id="GO:0006777">
    <property type="term" value="P:Mo-molybdopterin cofactor biosynthetic process"/>
    <property type="evidence" value="ECO:0007669"/>
    <property type="project" value="UniProtKB-UniRule"/>
</dbReference>
<sequence length="392" mass="42185">MISVQEARQIIDESVTFKNIQTVPLLQAFGLVTAEDIIAAVSIPNFAQSSMDGYALKFEDRSKELQIIGEMPAGATVKLSIQTGQATRIFTGAPLPEGADTVVMQEKVIVENGILKIHDENLSQGLNARPKGSEVQEGEIAMKQGTFLSAAAIGFLAGIGCTEVPVYSPPEVSIILTGDELQEQGKLLEFGQVYEANSFQLKAALQKAGIKNIGVMHADDDPEALQKCLQYALATSQVVLLTGGVSVGDYDYVPAAAEACGIEQKFHKIKQRPGKPLFFGTKGDKTVFGLPGNPSSSLTCFYEYVLPALEKMMQLPNSIVKTTATATHNYKKPQGLTHFLKAFYADGTVTPLHAQESYRLHSFAQANCFLVLPEASEGCTEGDSAEVHLLPL</sequence>
<evidence type="ECO:0000256" key="8">
    <source>
        <dbReference type="ARBA" id="ARBA00022842"/>
    </source>
</evidence>
<gene>
    <name evidence="13" type="ORF">AM493_03045</name>
</gene>
<evidence type="ECO:0000256" key="10">
    <source>
        <dbReference type="ARBA" id="ARBA00047317"/>
    </source>
</evidence>
<evidence type="ECO:0000256" key="2">
    <source>
        <dbReference type="ARBA" id="ARBA00002901"/>
    </source>
</evidence>
<dbReference type="CDD" id="cd00887">
    <property type="entry name" value="MoeA"/>
    <property type="match status" value="1"/>
</dbReference>
<dbReference type="InterPro" id="IPR005111">
    <property type="entry name" value="MoeA_C_domain_IV"/>
</dbReference>
<name>A0A0M8MGJ1_9FLAO</name>
<evidence type="ECO:0000256" key="1">
    <source>
        <dbReference type="ARBA" id="ARBA00001946"/>
    </source>
</evidence>
<reference evidence="13 14" key="1">
    <citation type="submission" date="2015-08" db="EMBL/GenBank/DDBJ databases">
        <title>Whole genome sequence of Flavobacterium akiainvivens IK-1T, from decaying Wikstroemia oahuensis, an endemic Hawaiian shrub.</title>
        <authorList>
            <person name="Wan X."/>
            <person name="Hou S."/>
            <person name="Saito J."/>
            <person name="Donachie S."/>
        </authorList>
    </citation>
    <scope>NUCLEOTIDE SEQUENCE [LARGE SCALE GENOMIC DNA]</scope>
    <source>
        <strain evidence="13 14">IK-1</strain>
    </source>
</reference>
<feature type="domain" description="MoaB/Mog" evidence="12">
    <location>
        <begin position="173"/>
        <end position="311"/>
    </location>
</feature>
<dbReference type="AlphaFoldDB" id="A0A0M8MGJ1"/>
<dbReference type="GO" id="GO:0046872">
    <property type="term" value="F:metal ion binding"/>
    <property type="evidence" value="ECO:0007669"/>
    <property type="project" value="UniProtKB-UniRule"/>
</dbReference>
<evidence type="ECO:0000256" key="11">
    <source>
        <dbReference type="RuleBase" id="RU365090"/>
    </source>
</evidence>
<dbReference type="Pfam" id="PF03453">
    <property type="entry name" value="MoeA_N"/>
    <property type="match status" value="1"/>
</dbReference>
<evidence type="ECO:0000256" key="5">
    <source>
        <dbReference type="ARBA" id="ARBA00022505"/>
    </source>
</evidence>
<accession>A0A0M8MGJ1</accession>
<protein>
    <recommendedName>
        <fullName evidence="11">Molybdopterin molybdenumtransferase</fullName>
        <ecNumber evidence="11">2.10.1.1</ecNumber>
    </recommendedName>
</protein>
<evidence type="ECO:0000313" key="14">
    <source>
        <dbReference type="Proteomes" id="UP000037755"/>
    </source>
</evidence>
<dbReference type="RefSeq" id="WP_054406190.1">
    <property type="nucleotide sequence ID" value="NZ_FOYA01000006.1"/>
</dbReference>
<comment type="caution">
    <text evidence="13">The sequence shown here is derived from an EMBL/GenBank/DDBJ whole genome shotgun (WGS) entry which is preliminary data.</text>
</comment>
<dbReference type="PATRIC" id="fig|1202724.3.peg.625"/>
<dbReference type="UniPathway" id="UPA00344"/>
<evidence type="ECO:0000256" key="4">
    <source>
        <dbReference type="ARBA" id="ARBA00010763"/>
    </source>
</evidence>
<evidence type="ECO:0000256" key="9">
    <source>
        <dbReference type="ARBA" id="ARBA00023150"/>
    </source>
</evidence>
<dbReference type="GO" id="GO:0061599">
    <property type="term" value="F:molybdopterin molybdotransferase activity"/>
    <property type="evidence" value="ECO:0007669"/>
    <property type="project" value="UniProtKB-UniRule"/>
</dbReference>
<dbReference type="Pfam" id="PF00994">
    <property type="entry name" value="MoCF_biosynth"/>
    <property type="match status" value="1"/>
</dbReference>
<dbReference type="InterPro" id="IPR038987">
    <property type="entry name" value="MoeA-like"/>
</dbReference>
<dbReference type="Pfam" id="PF03454">
    <property type="entry name" value="MoeA_C"/>
    <property type="match status" value="1"/>
</dbReference>
<dbReference type="EMBL" id="LIYD01000005">
    <property type="protein sequence ID" value="KOS05128.1"/>
    <property type="molecule type" value="Genomic_DNA"/>
</dbReference>
<dbReference type="SUPFAM" id="SSF63882">
    <property type="entry name" value="MoeA N-terminal region -like"/>
    <property type="match status" value="1"/>
</dbReference>
<dbReference type="InterPro" id="IPR036135">
    <property type="entry name" value="MoeA_linker/N_sf"/>
</dbReference>
<organism evidence="13 14">
    <name type="scientific">Flavobacterium akiainvivens</name>
    <dbReference type="NCBI Taxonomy" id="1202724"/>
    <lineage>
        <taxon>Bacteria</taxon>
        <taxon>Pseudomonadati</taxon>
        <taxon>Bacteroidota</taxon>
        <taxon>Flavobacteriia</taxon>
        <taxon>Flavobacteriales</taxon>
        <taxon>Flavobacteriaceae</taxon>
        <taxon>Flavobacterium</taxon>
    </lineage>
</organism>
<evidence type="ECO:0000256" key="6">
    <source>
        <dbReference type="ARBA" id="ARBA00022679"/>
    </source>
</evidence>
<dbReference type="NCBIfam" id="TIGR00177">
    <property type="entry name" value="molyb_syn"/>
    <property type="match status" value="1"/>
</dbReference>
<dbReference type="STRING" id="1202724.AM493_03045"/>
<keyword evidence="7 11" id="KW-0479">Metal-binding</keyword>
<dbReference type="Gene3D" id="3.90.105.10">
    <property type="entry name" value="Molybdopterin biosynthesis moea protein, domain 2"/>
    <property type="match status" value="1"/>
</dbReference>
<dbReference type="InterPro" id="IPR001453">
    <property type="entry name" value="MoaB/Mog_dom"/>
</dbReference>
<comment type="similarity">
    <text evidence="4 11">Belongs to the MoeA family.</text>
</comment>
<dbReference type="Gene3D" id="3.40.980.10">
    <property type="entry name" value="MoaB/Mog-like domain"/>
    <property type="match status" value="1"/>
</dbReference>
<comment type="function">
    <text evidence="2 11">Catalyzes the insertion of molybdate into adenylated molybdopterin with the concomitant release of AMP.</text>
</comment>
<dbReference type="SMART" id="SM00852">
    <property type="entry name" value="MoCF_biosynth"/>
    <property type="match status" value="1"/>
</dbReference>